<feature type="transmembrane region" description="Helical" evidence="2">
    <location>
        <begin position="84"/>
        <end position="102"/>
    </location>
</feature>
<protein>
    <submittedName>
        <fullName evidence="4">Expressed protein</fullName>
    </submittedName>
</protein>
<dbReference type="InterPro" id="IPR018628">
    <property type="entry name" value="Coa3_CC"/>
</dbReference>
<feature type="compositionally biased region" description="Acidic residues" evidence="1">
    <location>
        <begin position="1"/>
        <end position="12"/>
    </location>
</feature>
<feature type="region of interest" description="Disordered" evidence="1">
    <location>
        <begin position="1"/>
        <end position="36"/>
    </location>
</feature>
<dbReference type="AlphaFoldDB" id="Q2QMA7"/>
<proteinExistence type="predicted"/>
<sequence length="173" mass="18664">MADESGVEEEEGSTSSVPPTPTPSGPTSPIGRAGLDSTEWEWEEQRTLILLPPSLQTPPPPPRTPQQLSLHAKGKLIWRLAHRYLSFGDFYISFSFSCMVFCSNRCKLKMAGFGSLAPKTKNIVVAGGLSAFVLGVYYYTMRAVGGTDELQVAIDKFEGMKKKDAGNSSAAGS</sequence>
<name>Q2QMA7_ORYSJ</name>
<dbReference type="EMBL" id="DP000011">
    <property type="protein sequence ID" value="ABA99375.1"/>
    <property type="molecule type" value="Genomic_DNA"/>
</dbReference>
<dbReference type="Pfam" id="PF09813">
    <property type="entry name" value="Coa3_cc"/>
    <property type="match status" value="1"/>
</dbReference>
<evidence type="ECO:0000313" key="4">
    <source>
        <dbReference type="EMBL" id="ABA99375.1"/>
    </source>
</evidence>
<keyword evidence="2" id="KW-0812">Transmembrane</keyword>
<keyword evidence="2" id="KW-1133">Transmembrane helix</keyword>
<reference evidence="4" key="2">
    <citation type="submission" date="2005-04" db="EMBL/GenBank/DDBJ databases">
        <authorList>
            <person name="Buell C.R."/>
            <person name="Wing R.A."/>
            <person name="McCombie W.A."/>
            <person name="Ouyang S."/>
        </authorList>
    </citation>
    <scope>NUCLEOTIDE SEQUENCE</scope>
</reference>
<gene>
    <name evidence="4" type="ordered locus">LOC_Os12g41760</name>
</gene>
<feature type="transmembrane region" description="Helical" evidence="2">
    <location>
        <begin position="123"/>
        <end position="140"/>
    </location>
</feature>
<feature type="domain" description="Cytochrome c oxidase assembly factor 3 mitochondrial coiled-coil" evidence="3">
    <location>
        <begin position="119"/>
        <end position="144"/>
    </location>
</feature>
<dbReference type="PANTHER" id="PTHR36744">
    <property type="entry name" value="CYTOCHROME OXIDASE ASSEMBLY PROTEIN"/>
    <property type="match status" value="1"/>
</dbReference>
<keyword evidence="2" id="KW-0472">Membrane</keyword>
<evidence type="ECO:0000256" key="2">
    <source>
        <dbReference type="SAM" id="Phobius"/>
    </source>
</evidence>
<evidence type="ECO:0000259" key="3">
    <source>
        <dbReference type="Pfam" id="PF09813"/>
    </source>
</evidence>
<organism evidence="4">
    <name type="scientific">Oryza sativa subsp. japonica</name>
    <name type="common">Rice</name>
    <dbReference type="NCBI Taxonomy" id="39947"/>
    <lineage>
        <taxon>Eukaryota</taxon>
        <taxon>Viridiplantae</taxon>
        <taxon>Streptophyta</taxon>
        <taxon>Embryophyta</taxon>
        <taxon>Tracheophyta</taxon>
        <taxon>Spermatophyta</taxon>
        <taxon>Magnoliopsida</taxon>
        <taxon>Liliopsida</taxon>
        <taxon>Poales</taxon>
        <taxon>Poaceae</taxon>
        <taxon>BOP clade</taxon>
        <taxon>Oryzoideae</taxon>
        <taxon>Oryzeae</taxon>
        <taxon>Oryzinae</taxon>
        <taxon>Oryza</taxon>
        <taxon>Oryza sativa</taxon>
    </lineage>
</organism>
<reference evidence="4" key="3">
    <citation type="submission" date="2006-01" db="EMBL/GenBank/DDBJ databases">
        <authorList>
            <person name="Buell R."/>
        </authorList>
    </citation>
    <scope>NUCLEOTIDE SEQUENCE</scope>
</reference>
<reference evidence="4" key="1">
    <citation type="journal article" date="2005" name="BMC Biol.">
        <title>The sequence of rice chromosomes 11 and 12, rich in disease resistance genes and recent gene duplications.</title>
        <authorList>
            <consortium name="The rice chromosomes 11 and 12 sequencing consortia"/>
        </authorList>
    </citation>
    <scope>NUCLEOTIDE SEQUENCE [LARGE SCALE GENOMIC DNA]</scope>
</reference>
<evidence type="ECO:0000256" key="1">
    <source>
        <dbReference type="SAM" id="MobiDB-lite"/>
    </source>
</evidence>
<dbReference type="PANTHER" id="PTHR36744:SF2">
    <property type="entry name" value="CYTOCHROME OXIDASE ASSEMBLY PROTEIN"/>
    <property type="match status" value="1"/>
</dbReference>
<accession>Q2QMA7</accession>